<dbReference type="EMBL" id="WHNY01000067">
    <property type="protein sequence ID" value="NOU67248.1"/>
    <property type="molecule type" value="Genomic_DNA"/>
</dbReference>
<dbReference type="PROSITE" id="PS51272">
    <property type="entry name" value="SLH"/>
    <property type="match status" value="3"/>
</dbReference>
<dbReference type="PANTHER" id="PTHR43308:SF5">
    <property type="entry name" value="S-LAYER PROTEIN _ PEPTIDOGLYCAN ENDO-BETA-N-ACETYLGLUCOSAMINIDASE"/>
    <property type="match status" value="1"/>
</dbReference>
<reference evidence="3 4" key="1">
    <citation type="submission" date="2019-10" db="EMBL/GenBank/DDBJ databases">
        <title>Description of Paenibacillus humi sp. nov.</title>
        <authorList>
            <person name="Carlier A."/>
            <person name="Qi S."/>
        </authorList>
    </citation>
    <scope>NUCLEOTIDE SEQUENCE [LARGE SCALE GENOMIC DNA]</scope>
    <source>
        <strain evidence="3 4">LMG 31461</strain>
    </source>
</reference>
<feature type="domain" description="SLH" evidence="2">
    <location>
        <begin position="502"/>
        <end position="562"/>
    </location>
</feature>
<accession>A0ABX1XFN1</accession>
<feature type="domain" description="SLH" evidence="2">
    <location>
        <begin position="432"/>
        <end position="495"/>
    </location>
</feature>
<keyword evidence="1" id="KW-0472">Membrane</keyword>
<dbReference type="InterPro" id="IPR051465">
    <property type="entry name" value="Cell_Envelope_Struct_Comp"/>
</dbReference>
<name>A0ABX1XFN1_9BACL</name>
<evidence type="ECO:0000256" key="1">
    <source>
        <dbReference type="SAM" id="Phobius"/>
    </source>
</evidence>
<gene>
    <name evidence="3" type="ORF">GC096_24700</name>
</gene>
<proteinExistence type="predicted"/>
<evidence type="ECO:0000259" key="2">
    <source>
        <dbReference type="PROSITE" id="PS51272"/>
    </source>
</evidence>
<comment type="caution">
    <text evidence="3">The sequence shown here is derived from an EMBL/GenBank/DDBJ whole genome shotgun (WGS) entry which is preliminary data.</text>
</comment>
<dbReference type="Pfam" id="PF00395">
    <property type="entry name" value="SLH"/>
    <property type="match status" value="3"/>
</dbReference>
<evidence type="ECO:0000313" key="4">
    <source>
        <dbReference type="Proteomes" id="UP000653578"/>
    </source>
</evidence>
<keyword evidence="1" id="KW-1133">Transmembrane helix</keyword>
<protein>
    <submittedName>
        <fullName evidence="3">S-layer homology domain-containing protein</fullName>
    </submittedName>
</protein>
<dbReference type="PANTHER" id="PTHR43308">
    <property type="entry name" value="OUTER MEMBRANE PROTEIN ALPHA-RELATED"/>
    <property type="match status" value="1"/>
</dbReference>
<evidence type="ECO:0000313" key="3">
    <source>
        <dbReference type="EMBL" id="NOU67248.1"/>
    </source>
</evidence>
<feature type="transmembrane region" description="Helical" evidence="1">
    <location>
        <begin position="30"/>
        <end position="52"/>
    </location>
</feature>
<dbReference type="Proteomes" id="UP000653578">
    <property type="component" value="Unassembled WGS sequence"/>
</dbReference>
<feature type="domain" description="SLH" evidence="2">
    <location>
        <begin position="372"/>
        <end position="431"/>
    </location>
</feature>
<keyword evidence="4" id="KW-1185">Reference proteome</keyword>
<keyword evidence="1" id="KW-0812">Transmembrane</keyword>
<dbReference type="InterPro" id="IPR001119">
    <property type="entry name" value="SLH_dom"/>
</dbReference>
<organism evidence="3 4">
    <name type="scientific">Paenibacillus plantarum</name>
    <dbReference type="NCBI Taxonomy" id="2654975"/>
    <lineage>
        <taxon>Bacteria</taxon>
        <taxon>Bacillati</taxon>
        <taxon>Bacillota</taxon>
        <taxon>Bacilli</taxon>
        <taxon>Bacillales</taxon>
        <taxon>Paenibacillaceae</taxon>
        <taxon>Paenibacillus</taxon>
    </lineage>
</organism>
<sequence length="562" mass="60076">MRDDQFGENQIERKRSAFRVKSITGKVSRVLALFMFVSILVPVIAYGATLGIKSYTYDKTTGSVTATVYSDVYDNVSGAVYLNMYAPNSSLLKKTYMSDYTNTTTVNGVTYYNFTFNTGITANVYDAVYLEGEYNSTVSSRVYATDANPDVPGCVINCGGGYGGGGGWIPPVTGTSISVPSNGEVNEDSLKNALASSANVELKLFGDIALIPAAALVDSISKSGSMITVISDNGTYMLPLSILDLNALAKSLGIAMKDLKIKVGITKLIGDSATAVSTAAKAIGGKTITDAVDFNVIAVGPDGKTTSIDFGKTYVSRSLNISNAVDSKMVTGVLYNETTKKLSFVPAIFEVKDGKTVATLKRNDNSIYTVVEMNKNFTDIESHWSKNDVSLLTNKLVIDGMTDTTFAPDLNITRAEFAALAVRSLGLNLETTTSTFSDVQASDWYATTVATAAKAGIIDGYEDGFFKPNAQITREELTAMIVRTMNYAGLKSTISESQQLALLNNFSDSDQIIWAQKEMATAIDAGIINGLTETTIVPSNQATRAEAAAMLKRFLSKAGFIN</sequence>